<keyword evidence="11" id="KW-0472">Membrane</keyword>
<reference evidence="18 19" key="1">
    <citation type="journal article" date="2022" name="Int. J. Syst. Evol. Microbiol.">
        <title>Prevotella herbatica sp. nov., a plant polysaccharide-decomposing anaerobic bacterium isolated from a methanogenic reactor.</title>
        <authorList>
            <person name="Uek A."/>
            <person name="Tonouchi A."/>
            <person name="Kaku N."/>
            <person name="Ueki K."/>
        </authorList>
    </citation>
    <scope>NUCLEOTIDE SEQUENCE [LARGE SCALE GENOMIC DNA]</scope>
    <source>
        <strain evidence="18 19">WR041</strain>
    </source>
</reference>
<evidence type="ECO:0000256" key="8">
    <source>
        <dbReference type="ARBA" id="ARBA00022777"/>
    </source>
</evidence>
<evidence type="ECO:0000256" key="9">
    <source>
        <dbReference type="ARBA" id="ARBA00022840"/>
    </source>
</evidence>
<keyword evidence="14" id="KW-0675">Receptor</keyword>
<dbReference type="Pfam" id="PF12810">
    <property type="entry name" value="ALK_LTK_GRD"/>
    <property type="match status" value="1"/>
</dbReference>
<keyword evidence="9" id="KW-0067">ATP-binding</keyword>
<feature type="chain" id="PRO_5045828807" description="receptor protein-tyrosine kinase" evidence="16">
    <location>
        <begin position="27"/>
        <end position="566"/>
    </location>
</feature>
<evidence type="ECO:0000256" key="10">
    <source>
        <dbReference type="ARBA" id="ARBA00022989"/>
    </source>
</evidence>
<organism evidence="18 19">
    <name type="scientific">Prevotella herbatica</name>
    <dbReference type="NCBI Taxonomy" id="2801997"/>
    <lineage>
        <taxon>Bacteria</taxon>
        <taxon>Pseudomonadati</taxon>
        <taxon>Bacteroidota</taxon>
        <taxon>Bacteroidia</taxon>
        <taxon>Bacteroidales</taxon>
        <taxon>Prevotellaceae</taxon>
        <taxon>Prevotella</taxon>
    </lineage>
</organism>
<keyword evidence="6 16" id="KW-0732">Signal</keyword>
<feature type="domain" description="ALK/LTK-like glycine-rich" evidence="17">
    <location>
        <begin position="316"/>
        <end position="562"/>
    </location>
</feature>
<dbReference type="Gene3D" id="2.60.40.2620">
    <property type="entry name" value="Fimbrillin-like"/>
    <property type="match status" value="1"/>
</dbReference>
<evidence type="ECO:0000256" key="14">
    <source>
        <dbReference type="ARBA" id="ARBA00023170"/>
    </source>
</evidence>
<evidence type="ECO:0000256" key="4">
    <source>
        <dbReference type="ARBA" id="ARBA00022679"/>
    </source>
</evidence>
<keyword evidence="12" id="KW-0829">Tyrosine-protein kinase</keyword>
<keyword evidence="7" id="KW-0547">Nucleotide-binding</keyword>
<accession>A0ABM7NZB4</accession>
<dbReference type="InterPro" id="IPR042278">
    <property type="entry name" value="Mfa-like_1_N"/>
</dbReference>
<keyword evidence="13" id="KW-1015">Disulfide bond</keyword>
<dbReference type="EC" id="2.7.10.1" evidence="2"/>
<comment type="subcellular location">
    <subcellularLocation>
        <location evidence="1">Cell membrane</location>
        <topology evidence="1">Single-pass type I membrane protein</topology>
    </subcellularLocation>
</comment>
<dbReference type="InterPro" id="IPR055163">
    <property type="entry name" value="ALK/LTK-like_GRD"/>
</dbReference>
<keyword evidence="15" id="KW-0325">Glycoprotein</keyword>
<evidence type="ECO:0000256" key="7">
    <source>
        <dbReference type="ARBA" id="ARBA00022741"/>
    </source>
</evidence>
<sequence length="566" mass="59382">MVKKYLRGINVSFLLLIIISTFSSCANEMNIFEGNNNKQINFLVSVPEWKNTDSLETTKTSRSTPITDTSFGTDKTFGMIADVSDESSYTTEIDKETIKYNTVNKMWETTADHYWSGTANKTMNFYAYSPTSIFTNISHTAGFAPTLSYTVPDNVSDQLDIMTATNNNVIGNTNSSTPLTFNHIFAAVNFAVGTNGLPSGIIKSITISGIKNSGTYTFGSGWTLGSTTSLFTVSPSTTITGTSGENITSDAFTLMMIPQVFTNATVSLVYNNGTTFSAKISGTWNTGEVYTYKLSKTIVFNYDYTGASQTFTAPCTGTYKIECWGASGGNDDADVVIGYGGKGGYTKGYIKVNYGQIFYVCVGRAGILVGSDFFNGGGISNGSASGGGATDIRLDYTNWNDFESLKSRIMVAGGGGGGENASKDGGAAGGINGYSSKSGVISGGAQTAGYGFGIALYTLYNNIDWGGGGNGYYSGYSATAETGNTHIDGGGGGSSFISGYSVCNAIDKSSTSGNIIHTGLPNHYSGYIFTNSQMIDGASSMPSPTGGTETGHAGNGYARITFVSAN</sequence>
<feature type="signal peptide" evidence="16">
    <location>
        <begin position="1"/>
        <end position="26"/>
    </location>
</feature>
<protein>
    <recommendedName>
        <fullName evidence="2">receptor protein-tyrosine kinase</fullName>
        <ecNumber evidence="2">2.7.10.1</ecNumber>
    </recommendedName>
</protein>
<evidence type="ECO:0000256" key="16">
    <source>
        <dbReference type="SAM" id="SignalP"/>
    </source>
</evidence>
<evidence type="ECO:0000256" key="12">
    <source>
        <dbReference type="ARBA" id="ARBA00023137"/>
    </source>
</evidence>
<evidence type="ECO:0000256" key="2">
    <source>
        <dbReference type="ARBA" id="ARBA00011902"/>
    </source>
</evidence>
<evidence type="ECO:0000259" key="17">
    <source>
        <dbReference type="Pfam" id="PF12810"/>
    </source>
</evidence>
<evidence type="ECO:0000256" key="5">
    <source>
        <dbReference type="ARBA" id="ARBA00022692"/>
    </source>
</evidence>
<dbReference type="RefSeq" id="WP_207153457.1">
    <property type="nucleotide sequence ID" value="NZ_AP024484.1"/>
</dbReference>
<keyword evidence="19" id="KW-1185">Reference proteome</keyword>
<name>A0ABM7NZB4_9BACT</name>
<keyword evidence="5" id="KW-0812">Transmembrane</keyword>
<evidence type="ECO:0000256" key="13">
    <source>
        <dbReference type="ARBA" id="ARBA00023157"/>
    </source>
</evidence>
<evidence type="ECO:0000256" key="11">
    <source>
        <dbReference type="ARBA" id="ARBA00023136"/>
    </source>
</evidence>
<keyword evidence="3" id="KW-1003">Cell membrane</keyword>
<evidence type="ECO:0000313" key="18">
    <source>
        <dbReference type="EMBL" id="BCS85837.1"/>
    </source>
</evidence>
<evidence type="ECO:0000256" key="1">
    <source>
        <dbReference type="ARBA" id="ARBA00004251"/>
    </source>
</evidence>
<dbReference type="CDD" id="cd13120">
    <property type="entry name" value="BF2867_like_N"/>
    <property type="match status" value="1"/>
</dbReference>
<dbReference type="EMBL" id="AP024484">
    <property type="protein sequence ID" value="BCS85837.1"/>
    <property type="molecule type" value="Genomic_DNA"/>
</dbReference>
<dbReference type="PROSITE" id="PS51257">
    <property type="entry name" value="PROKAR_LIPOPROTEIN"/>
    <property type="match status" value="1"/>
</dbReference>
<gene>
    <name evidence="18" type="ORF">prwr041_17300</name>
</gene>
<keyword evidence="4" id="KW-0808">Transferase</keyword>
<evidence type="ECO:0000313" key="19">
    <source>
        <dbReference type="Proteomes" id="UP001319045"/>
    </source>
</evidence>
<keyword evidence="10" id="KW-1133">Transmembrane helix</keyword>
<evidence type="ECO:0000256" key="3">
    <source>
        <dbReference type="ARBA" id="ARBA00022475"/>
    </source>
</evidence>
<keyword evidence="8" id="KW-0418">Kinase</keyword>
<evidence type="ECO:0000256" key="15">
    <source>
        <dbReference type="ARBA" id="ARBA00023180"/>
    </source>
</evidence>
<evidence type="ECO:0000256" key="6">
    <source>
        <dbReference type="ARBA" id="ARBA00022729"/>
    </source>
</evidence>
<dbReference type="CDD" id="cd13121">
    <property type="entry name" value="BF2867_like_C"/>
    <property type="match status" value="1"/>
</dbReference>
<proteinExistence type="predicted"/>
<dbReference type="Proteomes" id="UP001319045">
    <property type="component" value="Chromosome"/>
</dbReference>